<dbReference type="InterPro" id="IPR052026">
    <property type="entry name" value="ExeA_AAA_ATPase_DNA-bind"/>
</dbReference>
<evidence type="ECO:0000313" key="2">
    <source>
        <dbReference type="EMBL" id="TMI97997.1"/>
    </source>
</evidence>
<dbReference type="InterPro" id="IPR049945">
    <property type="entry name" value="AAA_22"/>
</dbReference>
<evidence type="ECO:0000313" key="3">
    <source>
        <dbReference type="Proteomes" id="UP000319353"/>
    </source>
</evidence>
<dbReference type="EMBL" id="VBAL01000191">
    <property type="protein sequence ID" value="TMI97997.1"/>
    <property type="molecule type" value="Genomic_DNA"/>
</dbReference>
<gene>
    <name evidence="2" type="ORF">E6H01_12860</name>
</gene>
<proteinExistence type="predicted"/>
<dbReference type="InterPro" id="IPR027417">
    <property type="entry name" value="P-loop_NTPase"/>
</dbReference>
<name>A0A537KQH5_9BACT</name>
<dbReference type="PANTHER" id="PTHR35894:SF1">
    <property type="entry name" value="PHOSPHORIBULOKINASE _ URIDINE KINASE FAMILY"/>
    <property type="match status" value="1"/>
</dbReference>
<sequence>MYRQHFGLTKHPFTSEIEPEDLFPAAAAKELEVRLAHLLEMRGIGLVTGDAGSGKTCGARKVLAALHASLHRVVYVCLSTGNVMDLYKTISWEMGLSVERSRAALFRQIRSEVTRLVSEARCRPVLVIDEAHHLRPDVLEDLRLLTNYKMDAENRLCLLLLGQTELRRRLAMAVHEALSQRIVVRYHLPALSRDEVPAYLSHRMLRAGTELPLFEPAAHEALFQATGGLPRKINLLAHHALLAAALARAKTVSAEHVQAALPEVA</sequence>
<evidence type="ECO:0000259" key="1">
    <source>
        <dbReference type="Pfam" id="PF13401"/>
    </source>
</evidence>
<protein>
    <submittedName>
        <fullName evidence="2">DUF2075 domain-containing protein</fullName>
    </submittedName>
</protein>
<dbReference type="AlphaFoldDB" id="A0A537KQH5"/>
<dbReference type="SUPFAM" id="SSF52540">
    <property type="entry name" value="P-loop containing nucleoside triphosphate hydrolases"/>
    <property type="match status" value="1"/>
</dbReference>
<accession>A0A537KQH5</accession>
<dbReference type="CDD" id="cd00009">
    <property type="entry name" value="AAA"/>
    <property type="match status" value="1"/>
</dbReference>
<dbReference type="GO" id="GO:0016887">
    <property type="term" value="F:ATP hydrolysis activity"/>
    <property type="evidence" value="ECO:0007669"/>
    <property type="project" value="InterPro"/>
</dbReference>
<reference evidence="2 3" key="1">
    <citation type="journal article" date="2019" name="Nat. Microbiol.">
        <title>Mediterranean grassland soil C-N compound turnover is dependent on rainfall and depth, and is mediated by genomically divergent microorganisms.</title>
        <authorList>
            <person name="Diamond S."/>
            <person name="Andeer P.F."/>
            <person name="Li Z."/>
            <person name="Crits-Christoph A."/>
            <person name="Burstein D."/>
            <person name="Anantharaman K."/>
            <person name="Lane K.R."/>
            <person name="Thomas B.C."/>
            <person name="Pan C."/>
            <person name="Northen T.R."/>
            <person name="Banfield J.F."/>
        </authorList>
    </citation>
    <scope>NUCLEOTIDE SEQUENCE [LARGE SCALE GENOMIC DNA]</scope>
    <source>
        <strain evidence="2">NP_4</strain>
    </source>
</reference>
<feature type="domain" description="ORC1/DEAH AAA+ ATPase" evidence="1">
    <location>
        <begin position="42"/>
        <end position="170"/>
    </location>
</feature>
<dbReference type="Pfam" id="PF13401">
    <property type="entry name" value="AAA_22"/>
    <property type="match status" value="1"/>
</dbReference>
<organism evidence="2 3">
    <name type="scientific">Candidatus Segetimicrobium genomatis</name>
    <dbReference type="NCBI Taxonomy" id="2569760"/>
    <lineage>
        <taxon>Bacteria</taxon>
        <taxon>Bacillati</taxon>
        <taxon>Candidatus Sysuimicrobiota</taxon>
        <taxon>Candidatus Sysuimicrobiia</taxon>
        <taxon>Candidatus Sysuimicrobiales</taxon>
        <taxon>Candidatus Segetimicrobiaceae</taxon>
        <taxon>Candidatus Segetimicrobium</taxon>
    </lineage>
</organism>
<dbReference type="PANTHER" id="PTHR35894">
    <property type="entry name" value="GENERAL SECRETION PATHWAY PROTEIN A-RELATED"/>
    <property type="match status" value="1"/>
</dbReference>
<dbReference type="Proteomes" id="UP000319353">
    <property type="component" value="Unassembled WGS sequence"/>
</dbReference>
<comment type="caution">
    <text evidence="2">The sequence shown here is derived from an EMBL/GenBank/DDBJ whole genome shotgun (WGS) entry which is preliminary data.</text>
</comment>
<dbReference type="Gene3D" id="3.40.50.300">
    <property type="entry name" value="P-loop containing nucleotide triphosphate hydrolases"/>
    <property type="match status" value="1"/>
</dbReference>